<evidence type="ECO:0000313" key="3">
    <source>
        <dbReference type="EMBL" id="MDX8477533.1"/>
    </source>
</evidence>
<protein>
    <submittedName>
        <fullName evidence="3">GNAT family N-acetyltransferase</fullName>
        <ecNumber evidence="3">2.3.1.-</ecNumber>
    </submittedName>
</protein>
<comment type="caution">
    <text evidence="3">The sequence shown here is derived from an EMBL/GenBank/DDBJ whole genome shotgun (WGS) entry which is preliminary data.</text>
</comment>
<dbReference type="GO" id="GO:0016746">
    <property type="term" value="F:acyltransferase activity"/>
    <property type="evidence" value="ECO:0007669"/>
    <property type="project" value="UniProtKB-KW"/>
</dbReference>
<dbReference type="InterPro" id="IPR038740">
    <property type="entry name" value="BioF2-like_GNAT_dom"/>
</dbReference>
<dbReference type="EC" id="2.3.1.-" evidence="3"/>
<keyword evidence="4" id="KW-1185">Reference proteome</keyword>
<gene>
    <name evidence="3" type="ORF">RFN28_03455</name>
</gene>
<dbReference type="Pfam" id="PF13480">
    <property type="entry name" value="Acetyltransf_6"/>
    <property type="match status" value="1"/>
</dbReference>
<feature type="domain" description="BioF2-like acetyltransferase" evidence="2">
    <location>
        <begin position="171"/>
        <end position="318"/>
    </location>
</feature>
<keyword evidence="3" id="KW-0808">Transferase</keyword>
<dbReference type="SUPFAM" id="SSF55729">
    <property type="entry name" value="Acyl-CoA N-acyltransferases (Nat)"/>
    <property type="match status" value="1"/>
</dbReference>
<accession>A0ABU4XTZ8</accession>
<evidence type="ECO:0000256" key="1">
    <source>
        <dbReference type="SAM" id="MobiDB-lite"/>
    </source>
</evidence>
<evidence type="ECO:0000313" key="4">
    <source>
        <dbReference type="Proteomes" id="UP001287059"/>
    </source>
</evidence>
<dbReference type="InterPro" id="IPR016181">
    <property type="entry name" value="Acyl_CoA_acyltransferase"/>
</dbReference>
<reference evidence="3 4" key="1">
    <citation type="submission" date="2023-08" db="EMBL/GenBank/DDBJ databases">
        <title>Implementing the SeqCode for naming new Mesorhizobium species isolated from Vachellia karroo root nodules.</title>
        <authorList>
            <person name="Van Lill M."/>
        </authorList>
    </citation>
    <scope>NUCLEOTIDE SEQUENCE [LARGE SCALE GENOMIC DNA]</scope>
    <source>
        <strain evidence="3 4">VK24D</strain>
    </source>
</reference>
<dbReference type="RefSeq" id="WP_320285972.1">
    <property type="nucleotide sequence ID" value="NZ_JAVIIW010000003.1"/>
</dbReference>
<dbReference type="EMBL" id="JAVIIW010000003">
    <property type="protein sequence ID" value="MDX8477533.1"/>
    <property type="molecule type" value="Genomic_DNA"/>
</dbReference>
<keyword evidence="3" id="KW-0012">Acyltransferase</keyword>
<name>A0ABU4XTZ8_9HYPH</name>
<dbReference type="Gene3D" id="3.40.630.30">
    <property type="match status" value="1"/>
</dbReference>
<feature type="region of interest" description="Disordered" evidence="1">
    <location>
        <begin position="362"/>
        <end position="385"/>
    </location>
</feature>
<evidence type="ECO:0000259" key="2">
    <source>
        <dbReference type="Pfam" id="PF13480"/>
    </source>
</evidence>
<sequence length="385" mass="43118">MFEVTVEDAFDFRSTEYAELFASSAATAFQHPIWLAQLYEKIVRQGGATPLVIVVRARVSGKLAMILPLVRRRYTLLRVVEFADMRVSDYVSPVADEETFARILADSRTVAAIRKLLRPYDLLRIGKLADRSLAMERLFGIDKRDSMGMSAYSSKLEPTFAGWREHRLDQSYRKELDKKSRQLNRMGEARFECVGGPDAIRTTFDALKLYRGKRFDGSNGPADLLQVPSYFDFYLAVANEGCGGFARTYAFWMNGRPIAGALGLEHRGSLLVILGGFDEAGYRKQSIGSLMFEQIARDCIERGDHHLDFTIGDEPYKRIFGGRPSPMWQIYRAGSPLGYAAHLTVEKLPAAKAFARRVREAAHGKKAKPAPVMVPPAPDEATESS</sequence>
<proteinExistence type="predicted"/>
<organism evidence="3 4">
    <name type="scientific">Mesorhizobium album</name>
    <dbReference type="NCBI Taxonomy" id="3072314"/>
    <lineage>
        <taxon>Bacteria</taxon>
        <taxon>Pseudomonadati</taxon>
        <taxon>Pseudomonadota</taxon>
        <taxon>Alphaproteobacteria</taxon>
        <taxon>Hyphomicrobiales</taxon>
        <taxon>Phyllobacteriaceae</taxon>
        <taxon>Mesorhizobium</taxon>
    </lineage>
</organism>
<dbReference type="Proteomes" id="UP001287059">
    <property type="component" value="Unassembled WGS sequence"/>
</dbReference>